<dbReference type="Gene3D" id="1.10.420.10">
    <property type="entry name" value="Peroxidase, domain 2"/>
    <property type="match status" value="1"/>
</dbReference>
<dbReference type="STRING" id="56857.A0A200RA53"/>
<keyword evidence="7" id="KW-0472">Membrane</keyword>
<evidence type="ECO:0000256" key="3">
    <source>
        <dbReference type="ARBA" id="ARBA00022723"/>
    </source>
</evidence>
<dbReference type="PANTHER" id="PTHR31356">
    <property type="entry name" value="THYLAKOID LUMENAL 29 KDA PROTEIN, CHLOROPLASTIC-RELATED"/>
    <property type="match status" value="1"/>
</dbReference>
<dbReference type="GO" id="GO:0020037">
    <property type="term" value="F:heme binding"/>
    <property type="evidence" value="ECO:0007669"/>
    <property type="project" value="InterPro"/>
</dbReference>
<dbReference type="GO" id="GO:0046872">
    <property type="term" value="F:metal ion binding"/>
    <property type="evidence" value="ECO:0007669"/>
    <property type="project" value="UniProtKB-KW"/>
</dbReference>
<dbReference type="GO" id="GO:0042744">
    <property type="term" value="P:hydrogen peroxide catabolic process"/>
    <property type="evidence" value="ECO:0007669"/>
    <property type="project" value="TreeGrafter"/>
</dbReference>
<name>A0A200RA53_MACCD</name>
<reference evidence="9 10" key="1">
    <citation type="journal article" date="2017" name="Mol. Plant">
        <title>The Genome of Medicinal Plant Macleaya cordata Provides New Insights into Benzylisoquinoline Alkaloids Metabolism.</title>
        <authorList>
            <person name="Liu X."/>
            <person name="Liu Y."/>
            <person name="Huang P."/>
            <person name="Ma Y."/>
            <person name="Qing Z."/>
            <person name="Tang Q."/>
            <person name="Cao H."/>
            <person name="Cheng P."/>
            <person name="Zheng Y."/>
            <person name="Yuan Z."/>
            <person name="Zhou Y."/>
            <person name="Liu J."/>
            <person name="Tang Z."/>
            <person name="Zhuo Y."/>
            <person name="Zhang Y."/>
            <person name="Yu L."/>
            <person name="Huang J."/>
            <person name="Yang P."/>
            <person name="Peng Q."/>
            <person name="Zhang J."/>
            <person name="Jiang W."/>
            <person name="Zhang Z."/>
            <person name="Lin K."/>
            <person name="Ro D.K."/>
            <person name="Chen X."/>
            <person name="Xiong X."/>
            <person name="Shang Y."/>
            <person name="Huang S."/>
            <person name="Zeng J."/>
        </authorList>
    </citation>
    <scope>NUCLEOTIDE SEQUENCE [LARGE SCALE GENOMIC DNA]</scope>
    <source>
        <strain evidence="10">cv. BLH2017</strain>
        <tissue evidence="9">Root</tissue>
    </source>
</reference>
<keyword evidence="2" id="KW-0349">Heme</keyword>
<keyword evidence="3" id="KW-0479">Metal-binding</keyword>
<evidence type="ECO:0000256" key="4">
    <source>
        <dbReference type="ARBA" id="ARBA00023002"/>
    </source>
</evidence>
<keyword evidence="7" id="KW-0812">Transmembrane</keyword>
<organism evidence="9 10">
    <name type="scientific">Macleaya cordata</name>
    <name type="common">Five-seeded plume-poppy</name>
    <name type="synonym">Bocconia cordata</name>
    <dbReference type="NCBI Taxonomy" id="56857"/>
    <lineage>
        <taxon>Eukaryota</taxon>
        <taxon>Viridiplantae</taxon>
        <taxon>Streptophyta</taxon>
        <taxon>Embryophyta</taxon>
        <taxon>Tracheophyta</taxon>
        <taxon>Spermatophyta</taxon>
        <taxon>Magnoliopsida</taxon>
        <taxon>Ranunculales</taxon>
        <taxon>Papaveraceae</taxon>
        <taxon>Papaveroideae</taxon>
        <taxon>Macleaya</taxon>
    </lineage>
</organism>
<dbReference type="InParanoid" id="A0A200RA53"/>
<accession>A0A200RA53</accession>
<dbReference type="Gene3D" id="1.10.520.10">
    <property type="match status" value="1"/>
</dbReference>
<dbReference type="Proteomes" id="UP000195402">
    <property type="component" value="Unassembled WGS sequence"/>
</dbReference>
<dbReference type="OrthoDB" id="2859658at2759"/>
<evidence type="ECO:0000256" key="2">
    <source>
        <dbReference type="ARBA" id="ARBA00022617"/>
    </source>
</evidence>
<dbReference type="GO" id="GO:0034599">
    <property type="term" value="P:cellular response to oxidative stress"/>
    <property type="evidence" value="ECO:0007669"/>
    <property type="project" value="InterPro"/>
</dbReference>
<keyword evidence="10" id="KW-1185">Reference proteome</keyword>
<proteinExistence type="inferred from homology"/>
<keyword evidence="5" id="KW-0408">Iron</keyword>
<dbReference type="PRINTS" id="PR00458">
    <property type="entry name" value="PEROXIDASE"/>
</dbReference>
<evidence type="ECO:0000256" key="1">
    <source>
        <dbReference type="ARBA" id="ARBA00022559"/>
    </source>
</evidence>
<evidence type="ECO:0000256" key="7">
    <source>
        <dbReference type="SAM" id="Phobius"/>
    </source>
</evidence>
<dbReference type="InterPro" id="IPR010255">
    <property type="entry name" value="Haem_peroxidase_sf"/>
</dbReference>
<evidence type="ECO:0000256" key="5">
    <source>
        <dbReference type="ARBA" id="ARBA00023004"/>
    </source>
</evidence>
<keyword evidence="4" id="KW-0560">Oxidoreductase</keyword>
<dbReference type="EMBL" id="MVGT01000183">
    <property type="protein sequence ID" value="OVA19607.1"/>
    <property type="molecule type" value="Genomic_DNA"/>
</dbReference>
<comment type="caution">
    <text evidence="9">The sequence shown here is derived from an EMBL/GenBank/DDBJ whole genome shotgun (WGS) entry which is preliminary data.</text>
</comment>
<dbReference type="GO" id="GO:0004601">
    <property type="term" value="F:peroxidase activity"/>
    <property type="evidence" value="ECO:0007669"/>
    <property type="project" value="UniProtKB-KW"/>
</dbReference>
<evidence type="ECO:0000313" key="10">
    <source>
        <dbReference type="Proteomes" id="UP000195402"/>
    </source>
</evidence>
<keyword evidence="1 9" id="KW-0575">Peroxidase</keyword>
<dbReference type="PANTHER" id="PTHR31356:SF36">
    <property type="entry name" value="L-ASCORBATE PEROXIDASE 3"/>
    <property type="match status" value="1"/>
</dbReference>
<keyword evidence="7" id="KW-1133">Transmembrane helix</keyword>
<evidence type="ECO:0000259" key="8">
    <source>
        <dbReference type="PROSITE" id="PS50873"/>
    </source>
</evidence>
<dbReference type="InterPro" id="IPR002207">
    <property type="entry name" value="Peroxidase_I"/>
</dbReference>
<dbReference type="InterPro" id="IPR002016">
    <property type="entry name" value="Haem_peroxidase"/>
</dbReference>
<dbReference type="PROSITE" id="PS50873">
    <property type="entry name" value="PEROXIDASE_4"/>
    <property type="match status" value="1"/>
</dbReference>
<comment type="similarity">
    <text evidence="6">Belongs to the peroxidase family.</text>
</comment>
<dbReference type="GO" id="GO:0000302">
    <property type="term" value="P:response to reactive oxygen species"/>
    <property type="evidence" value="ECO:0007669"/>
    <property type="project" value="TreeGrafter"/>
</dbReference>
<evidence type="ECO:0000313" key="9">
    <source>
        <dbReference type="EMBL" id="OVA19607.1"/>
    </source>
</evidence>
<sequence length="351" mass="39872">MDEPVVDQGYLEQIEKARQYIRTCMTYMYNAPPRMLRFAFASWVGSIKMDSRVVFLRHDPVVDEEYLRQIQKARRALRAHIYTKNCAPILFRLAWNDAGTYDVKTKTGGANGSIRNSELLKRDEYSELEKASHICAIMKIEYPRITYADLIQLAGVVAVEVTGGPEIDFVPGRKDSLACPEEGRIPDANQGVQQKMDTFYRMGLSDHKDIVALSGGLTLGRKEQERQGYDDGALPTPKPVKFDNSFFVELLKAEAEGLLIHPADRVLLEDHNFRHYVELYAKNEDAFFGDYAVSHKKFSELGFTPNSSSEDHKVVERSRTTVLVQRFLPVAAISAAVVVLSYLFEVHRRVK</sequence>
<protein>
    <submittedName>
        <fullName evidence="9">Heme peroxidase</fullName>
    </submittedName>
</protein>
<evidence type="ECO:0000256" key="6">
    <source>
        <dbReference type="RuleBase" id="RU004241"/>
    </source>
</evidence>
<dbReference type="GO" id="GO:0009507">
    <property type="term" value="C:chloroplast"/>
    <property type="evidence" value="ECO:0007669"/>
    <property type="project" value="TreeGrafter"/>
</dbReference>
<feature type="domain" description="Plant heme peroxidase family profile" evidence="8">
    <location>
        <begin position="145"/>
        <end position="319"/>
    </location>
</feature>
<gene>
    <name evidence="9" type="ORF">BVC80_9053g21</name>
</gene>
<dbReference type="SUPFAM" id="SSF48113">
    <property type="entry name" value="Heme-dependent peroxidases"/>
    <property type="match status" value="1"/>
</dbReference>
<dbReference type="AlphaFoldDB" id="A0A200RA53"/>
<dbReference type="InterPro" id="IPR044831">
    <property type="entry name" value="Ccp1-like"/>
</dbReference>
<dbReference type="Pfam" id="PF00141">
    <property type="entry name" value="peroxidase"/>
    <property type="match status" value="1"/>
</dbReference>
<dbReference type="PRINTS" id="PR00459">
    <property type="entry name" value="ASPEROXIDASE"/>
</dbReference>
<feature type="transmembrane region" description="Helical" evidence="7">
    <location>
        <begin position="327"/>
        <end position="344"/>
    </location>
</feature>